<dbReference type="Gene3D" id="3.40.30.10">
    <property type="entry name" value="Glutaredoxin"/>
    <property type="match status" value="1"/>
</dbReference>
<dbReference type="Proteomes" id="UP001549076">
    <property type="component" value="Unassembled WGS sequence"/>
</dbReference>
<dbReference type="PANTHER" id="PTHR44051">
    <property type="entry name" value="GLUTATHIONE S-TRANSFERASE-RELATED"/>
    <property type="match status" value="1"/>
</dbReference>
<dbReference type="Pfam" id="PF02798">
    <property type="entry name" value="GST_N"/>
    <property type="match status" value="1"/>
</dbReference>
<dbReference type="PROSITE" id="PS50404">
    <property type="entry name" value="GST_NTER"/>
    <property type="match status" value="1"/>
</dbReference>
<dbReference type="InterPro" id="IPR036249">
    <property type="entry name" value="Thioredoxin-like_sf"/>
</dbReference>
<dbReference type="CDD" id="cd03047">
    <property type="entry name" value="GST_N_2"/>
    <property type="match status" value="1"/>
</dbReference>
<dbReference type="Pfam" id="PF13410">
    <property type="entry name" value="GST_C_2"/>
    <property type="match status" value="1"/>
</dbReference>
<dbReference type="SFLD" id="SFLDG00358">
    <property type="entry name" value="Main_(cytGST)"/>
    <property type="match status" value="1"/>
</dbReference>
<organism evidence="3 4">
    <name type="scientific">Aquamicrobium terrae</name>
    <dbReference type="NCBI Taxonomy" id="1324945"/>
    <lineage>
        <taxon>Bacteria</taxon>
        <taxon>Pseudomonadati</taxon>
        <taxon>Pseudomonadota</taxon>
        <taxon>Alphaproteobacteria</taxon>
        <taxon>Hyphomicrobiales</taxon>
        <taxon>Phyllobacteriaceae</taxon>
        <taxon>Aquamicrobium</taxon>
    </lineage>
</organism>
<dbReference type="InterPro" id="IPR010987">
    <property type="entry name" value="Glutathione-S-Trfase_C-like"/>
</dbReference>
<dbReference type="InterPro" id="IPR036282">
    <property type="entry name" value="Glutathione-S-Trfase_C_sf"/>
</dbReference>
<feature type="domain" description="GST N-terminal" evidence="1">
    <location>
        <begin position="1"/>
        <end position="81"/>
    </location>
</feature>
<proteinExistence type="predicted"/>
<comment type="caution">
    <text evidence="3">The sequence shown here is derived from an EMBL/GenBank/DDBJ whole genome shotgun (WGS) entry which is preliminary data.</text>
</comment>
<keyword evidence="3" id="KW-0808">Transferase</keyword>
<dbReference type="Gene3D" id="1.20.1050.10">
    <property type="match status" value="1"/>
</dbReference>
<dbReference type="PANTHER" id="PTHR44051:SF19">
    <property type="entry name" value="DISULFIDE-BOND OXIDOREDUCTASE YFCG"/>
    <property type="match status" value="1"/>
</dbReference>
<accession>A0ABV2MWY8</accession>
<dbReference type="EMBL" id="JBEPML010000004">
    <property type="protein sequence ID" value="MET3791323.1"/>
    <property type="molecule type" value="Genomic_DNA"/>
</dbReference>
<protein>
    <submittedName>
        <fullName evidence="3">Glutathione S-transferase</fullName>
        <ecNumber evidence="3">2.5.1.18</ecNumber>
    </submittedName>
</protein>
<evidence type="ECO:0000259" key="1">
    <source>
        <dbReference type="PROSITE" id="PS50404"/>
    </source>
</evidence>
<dbReference type="PROSITE" id="PS50405">
    <property type="entry name" value="GST_CTER"/>
    <property type="match status" value="1"/>
</dbReference>
<dbReference type="EC" id="2.5.1.18" evidence="3"/>
<sequence length="200" mass="21954">MMKVYGRSDSSNSAKVYWLLDEIGMEYERIDCGGRFGGNDEPAYLAMNPHGKVPTVVDGDLVVWESNAVLRYIASQYRAVELWPDTPSGRATVDKWMDWSATALAPPLTRLRKTMKADGDGIDAMTATVIGAFTQLDAKLGLTQHMAGNAFTIADIAAGPAVHRWFLLPVDKPDLTNLNAYYERLRARPAFASRIVGAVS</sequence>
<dbReference type="InterPro" id="IPR040079">
    <property type="entry name" value="Glutathione_S-Trfase"/>
</dbReference>
<reference evidence="3 4" key="1">
    <citation type="submission" date="2024-06" db="EMBL/GenBank/DDBJ databases">
        <title>Genomic Encyclopedia of Type Strains, Phase IV (KMG-IV): sequencing the most valuable type-strain genomes for metagenomic binning, comparative biology and taxonomic classification.</title>
        <authorList>
            <person name="Goeker M."/>
        </authorList>
    </citation>
    <scope>NUCLEOTIDE SEQUENCE [LARGE SCALE GENOMIC DNA]</scope>
    <source>
        <strain evidence="3 4">DSM 27865</strain>
    </source>
</reference>
<feature type="domain" description="GST C-terminal" evidence="2">
    <location>
        <begin position="86"/>
        <end position="200"/>
    </location>
</feature>
<evidence type="ECO:0000313" key="3">
    <source>
        <dbReference type="EMBL" id="MET3791323.1"/>
    </source>
</evidence>
<dbReference type="InterPro" id="IPR004045">
    <property type="entry name" value="Glutathione_S-Trfase_N"/>
</dbReference>
<dbReference type="SUPFAM" id="SSF52833">
    <property type="entry name" value="Thioredoxin-like"/>
    <property type="match status" value="1"/>
</dbReference>
<dbReference type="SFLD" id="SFLDS00019">
    <property type="entry name" value="Glutathione_Transferase_(cytos"/>
    <property type="match status" value="1"/>
</dbReference>
<name>A0ABV2MWY8_9HYPH</name>
<keyword evidence="4" id="KW-1185">Reference proteome</keyword>
<evidence type="ECO:0000259" key="2">
    <source>
        <dbReference type="PROSITE" id="PS50405"/>
    </source>
</evidence>
<dbReference type="RefSeq" id="WP_354193657.1">
    <property type="nucleotide sequence ID" value="NZ_JBEPML010000004.1"/>
</dbReference>
<gene>
    <name evidence="3" type="ORF">ABID37_001531</name>
</gene>
<dbReference type="SUPFAM" id="SSF47616">
    <property type="entry name" value="GST C-terminal domain-like"/>
    <property type="match status" value="1"/>
</dbReference>
<dbReference type="GO" id="GO:0004364">
    <property type="term" value="F:glutathione transferase activity"/>
    <property type="evidence" value="ECO:0007669"/>
    <property type="project" value="UniProtKB-EC"/>
</dbReference>
<dbReference type="SFLD" id="SFLDG01150">
    <property type="entry name" value="Main.1:_Beta-like"/>
    <property type="match status" value="1"/>
</dbReference>
<evidence type="ECO:0000313" key="4">
    <source>
        <dbReference type="Proteomes" id="UP001549076"/>
    </source>
</evidence>